<dbReference type="STRING" id="1318466.BN85407940"/>
<feature type="transmembrane region" description="Helical" evidence="6">
    <location>
        <begin position="165"/>
        <end position="183"/>
    </location>
</feature>
<dbReference type="CDD" id="cd03428">
    <property type="entry name" value="NUDIX_Ap4A_Nudt2"/>
    <property type="match status" value="1"/>
</dbReference>
<keyword evidence="6" id="KW-0472">Membrane</keyword>
<dbReference type="GO" id="GO:0080120">
    <property type="term" value="P:CAAX-box protein maturation"/>
    <property type="evidence" value="ECO:0007669"/>
    <property type="project" value="UniProtKB-ARBA"/>
</dbReference>
<dbReference type="PANTHER" id="PTHR21340">
    <property type="entry name" value="DIADENOSINE 5,5-P1,P4-TETRAPHOSPHATE PYROPHOSPHOHYDROLASE MUTT"/>
    <property type="match status" value="1"/>
</dbReference>
<evidence type="ECO:0000256" key="3">
    <source>
        <dbReference type="ARBA" id="ARBA00022741"/>
    </source>
</evidence>
<gene>
    <name evidence="8" type="ORF">BN85407940</name>
</gene>
<reference evidence="8 9" key="1">
    <citation type="journal article" date="2013" name="J. Mol. Microbiol. Biotechnol.">
        <title>Analysis of the Complete Genomes of Acholeplasma brassicae , A. palmae and A. laidlawii and Their Comparison to the Obligate Parasites from ' Candidatus Phytoplasma'.</title>
        <authorList>
            <person name="Kube M."/>
            <person name="Siewert C."/>
            <person name="Migdoll A.M."/>
            <person name="Duduk B."/>
            <person name="Holz S."/>
            <person name="Rabus R."/>
            <person name="Seemuller E."/>
            <person name="Mitrovic J."/>
            <person name="Muller I."/>
            <person name="Buttner C."/>
            <person name="Reinhardt R."/>
        </authorList>
    </citation>
    <scope>NUCLEOTIDE SEQUENCE [LARGE SCALE GENOMIC DNA]</scope>
    <source>
        <strain evidence="8 9">J233</strain>
    </source>
</reference>
<dbReference type="AlphaFoldDB" id="U4KRQ4"/>
<proteinExistence type="inferred from homology"/>
<dbReference type="InterPro" id="IPR000086">
    <property type="entry name" value="NUDIX_hydrolase_dom"/>
</dbReference>
<keyword evidence="3" id="KW-0547">Nucleotide-binding</keyword>
<evidence type="ECO:0000259" key="7">
    <source>
        <dbReference type="PROSITE" id="PS51462"/>
    </source>
</evidence>
<dbReference type="PANTHER" id="PTHR21340:SF0">
    <property type="entry name" value="BIS(5'-NUCLEOSYL)-TETRAPHOSPHATASE [ASYMMETRICAL]"/>
    <property type="match status" value="1"/>
</dbReference>
<name>U4KRQ4_ALTPJ</name>
<dbReference type="KEGG" id="apal:BN85407940"/>
<accession>U4KRQ4</accession>
<organism evidence="8 9">
    <name type="scientific">Alteracholeplasma palmae (strain ATCC 49389 / J233)</name>
    <name type="common">Acholeplasma palmae</name>
    <dbReference type="NCBI Taxonomy" id="1318466"/>
    <lineage>
        <taxon>Bacteria</taxon>
        <taxon>Bacillati</taxon>
        <taxon>Mycoplasmatota</taxon>
        <taxon>Mollicutes</taxon>
        <taxon>Acholeplasmatales</taxon>
        <taxon>Acholeplasmataceae</taxon>
        <taxon>Acholeplasma</taxon>
    </lineage>
</organism>
<feature type="domain" description="Nudix hydrolase" evidence="7">
    <location>
        <begin position="2"/>
        <end position="131"/>
    </location>
</feature>
<dbReference type="InterPro" id="IPR020084">
    <property type="entry name" value="NUDIX_hydrolase_CS"/>
</dbReference>
<dbReference type="InterPro" id="IPR003675">
    <property type="entry name" value="Rce1/LyrA-like_dom"/>
</dbReference>
<dbReference type="PROSITE" id="PS51462">
    <property type="entry name" value="NUDIX"/>
    <property type="match status" value="1"/>
</dbReference>
<evidence type="ECO:0000313" key="9">
    <source>
        <dbReference type="Proteomes" id="UP000032740"/>
    </source>
</evidence>
<keyword evidence="6" id="KW-1133">Transmembrane helix</keyword>
<dbReference type="GO" id="GO:0006754">
    <property type="term" value="P:ATP biosynthetic process"/>
    <property type="evidence" value="ECO:0007669"/>
    <property type="project" value="TreeGrafter"/>
</dbReference>
<dbReference type="SUPFAM" id="SSF55811">
    <property type="entry name" value="Nudix"/>
    <property type="match status" value="1"/>
</dbReference>
<dbReference type="InterPro" id="IPR051325">
    <property type="entry name" value="Nudix_hydrolase_domain"/>
</dbReference>
<evidence type="ECO:0000256" key="5">
    <source>
        <dbReference type="ARBA" id="ARBA00032644"/>
    </source>
</evidence>
<evidence type="ECO:0000256" key="2">
    <source>
        <dbReference type="ARBA" id="ARBA00018911"/>
    </source>
</evidence>
<dbReference type="GO" id="GO:0006167">
    <property type="term" value="P:AMP biosynthetic process"/>
    <property type="evidence" value="ECO:0007669"/>
    <property type="project" value="TreeGrafter"/>
</dbReference>
<dbReference type="InterPro" id="IPR003565">
    <property type="entry name" value="Tetra_PHTase"/>
</dbReference>
<dbReference type="Proteomes" id="UP000032740">
    <property type="component" value="Chromosome"/>
</dbReference>
<feature type="transmembrane region" description="Helical" evidence="6">
    <location>
        <begin position="141"/>
        <end position="159"/>
    </location>
</feature>
<protein>
    <recommendedName>
        <fullName evidence="2">Bis(5'-nucleosyl)-tetraphosphatase [asymmetrical]</fullName>
    </recommendedName>
    <alternativeName>
        <fullName evidence="5">Diadenosine 5',5'''-P1,P4-tetraphosphate asymmetrical hydrolase</fullName>
    </alternativeName>
</protein>
<keyword evidence="9" id="KW-1185">Reference proteome</keyword>
<dbReference type="Pfam" id="PF02517">
    <property type="entry name" value="Rce1-like"/>
    <property type="match status" value="1"/>
</dbReference>
<evidence type="ECO:0000313" key="8">
    <source>
        <dbReference type="EMBL" id="CCV64371.1"/>
    </source>
</evidence>
<dbReference type="Pfam" id="PF00293">
    <property type="entry name" value="NUDIX"/>
    <property type="match status" value="1"/>
</dbReference>
<dbReference type="OrthoDB" id="9816289at2"/>
<dbReference type="EMBL" id="FO681347">
    <property type="protein sequence ID" value="CCV64371.1"/>
    <property type="molecule type" value="Genomic_DNA"/>
</dbReference>
<feature type="transmembrane region" description="Helical" evidence="6">
    <location>
        <begin position="250"/>
        <end position="270"/>
    </location>
</feature>
<feature type="transmembrane region" description="Helical" evidence="6">
    <location>
        <begin position="203"/>
        <end position="223"/>
    </location>
</feature>
<feature type="transmembrane region" description="Helical" evidence="6">
    <location>
        <begin position="337"/>
        <end position="356"/>
    </location>
</feature>
<evidence type="ECO:0000256" key="6">
    <source>
        <dbReference type="SAM" id="Phobius"/>
    </source>
</evidence>
<dbReference type="InterPro" id="IPR015797">
    <property type="entry name" value="NUDIX_hydrolase-like_dom_sf"/>
</dbReference>
<keyword evidence="4 8" id="KW-0378">Hydrolase</keyword>
<evidence type="ECO:0000256" key="1">
    <source>
        <dbReference type="ARBA" id="ARBA00005582"/>
    </source>
</evidence>
<evidence type="ECO:0000256" key="4">
    <source>
        <dbReference type="ARBA" id="ARBA00022801"/>
    </source>
</evidence>
<dbReference type="RefSeq" id="WP_026659287.1">
    <property type="nucleotide sequence ID" value="NC_022538.1"/>
</dbReference>
<keyword evidence="6" id="KW-0812">Transmembrane</keyword>
<feature type="transmembrane region" description="Helical" evidence="6">
    <location>
        <begin position="282"/>
        <end position="299"/>
    </location>
</feature>
<sequence>MKNEFSCGSVVYKLENGIYKFLLIKHKNGGHISFPKGHMENDETEIVTVKREVYEETGILIKIDETKYKDISYSPKEGIMKKVTFFLSEAVTSDSKNQEEEVSEIYWEKSDKVLDMLTYETDSEIFLELTKDLKKSKTKSILELIGIMLFTIILVGLTDFLNWCYWYKAAFKLIMFLGIPYAYLKVRVLDIKKIFRLDKKNTYISIVLGIVVYGFVLGGYFVIRNWMDFSTIPEALEKNLGITESNFMTVFFYIPIVNALLEELFFRGFLQEGFKKFFKTKYAIIISAFIFSIYHLAIIGTWVSVWPILAALASLMIVGMVFGYITEKTKSILPTYMIHLFANLAINTAALFILHII</sequence>
<dbReference type="GO" id="GO:0000166">
    <property type="term" value="F:nucleotide binding"/>
    <property type="evidence" value="ECO:0007669"/>
    <property type="project" value="UniProtKB-KW"/>
</dbReference>
<dbReference type="GO" id="GO:0004081">
    <property type="term" value="F:bis(5'-nucleosyl)-tetraphosphatase (asymmetrical) activity"/>
    <property type="evidence" value="ECO:0007669"/>
    <property type="project" value="TreeGrafter"/>
</dbReference>
<dbReference type="Gene3D" id="3.90.79.10">
    <property type="entry name" value="Nucleoside Triphosphate Pyrophosphohydrolase"/>
    <property type="match status" value="1"/>
</dbReference>
<dbReference type="GO" id="GO:0004175">
    <property type="term" value="F:endopeptidase activity"/>
    <property type="evidence" value="ECO:0007669"/>
    <property type="project" value="UniProtKB-ARBA"/>
</dbReference>
<dbReference type="HOGENOM" id="CLU_775280_0_0_14"/>
<feature type="transmembrane region" description="Helical" evidence="6">
    <location>
        <begin position="305"/>
        <end position="325"/>
    </location>
</feature>
<dbReference type="PROSITE" id="PS00893">
    <property type="entry name" value="NUDIX_BOX"/>
    <property type="match status" value="1"/>
</dbReference>
<comment type="similarity">
    <text evidence="1">Belongs to the Nudix hydrolase family.</text>
</comment>